<comment type="caution">
    <text evidence="2">The sequence shown here is derived from an EMBL/GenBank/DDBJ whole genome shotgun (WGS) entry which is preliminary data.</text>
</comment>
<dbReference type="SUPFAM" id="SSF102114">
    <property type="entry name" value="Radical SAM enzymes"/>
    <property type="match status" value="1"/>
</dbReference>
<dbReference type="Proteomes" id="UP000016960">
    <property type="component" value="Unassembled WGS sequence"/>
</dbReference>
<dbReference type="Pfam" id="PF19864">
    <property type="entry name" value="Radical_SAM_N2"/>
    <property type="match status" value="1"/>
</dbReference>
<dbReference type="InterPro" id="IPR023404">
    <property type="entry name" value="rSAM_horseshoe"/>
</dbReference>
<reference evidence="2 3" key="1">
    <citation type="submission" date="2013-05" db="EMBL/GenBank/DDBJ databases">
        <title>Draft genome sequence of Rubidibacter lacunae KORDI 51-2.</title>
        <authorList>
            <person name="Choi D.H."/>
            <person name="Noh J.H."/>
            <person name="Kwon K.-K."/>
            <person name="Lee J.-H."/>
            <person name="Ryu J.-Y."/>
        </authorList>
    </citation>
    <scope>NUCLEOTIDE SEQUENCE [LARGE SCALE GENOMIC DNA]</scope>
    <source>
        <strain evidence="2 3">KORDI 51-2</strain>
    </source>
</reference>
<evidence type="ECO:0000313" key="2">
    <source>
        <dbReference type="EMBL" id="ERN42446.1"/>
    </source>
</evidence>
<name>U5DL85_9CHRO</name>
<gene>
    <name evidence="2" type="ORF">KR51_00007530</name>
</gene>
<sequence length="542" mass="59669">MNFASERLLFAPAPPTDGAIPTIFSFPSDYSVGMTSLGYQIVWATLAMRPDVRVSRLFTDDREVLPRSPELLGFSLSWELDYANVLGLLEELDIPTRAEARSDAHPLVFGGGPVLTANPEPFAAFFDVILLGDGEDLLGNFIDAYKEVRNADRRTQLLHLGGVPGIYVPSLYSVTYDAPDGEIIEIAPVDECIPATIQKQTYRGKVLSASTVVTEKAAWSNIFMVEVVRSCPELCRFCLASYLTLPFRTASLESSLIPAIERGLTVTDRIGLLGASVTQHPEFEDLLAYLGRSQFADVRLSIASVRTNTVTEQLARTLAERQTRSLTIAVESGSERVRRIVNKKLANAEIERAAANAQAGGLKGLKLYGMAGIPGEAHEDIDSTVAMLAAVKQVAPNLHLTFGCSTFVPKAHTPFQWFGVRPDAQKRLKILQKQLGKRGVDFRPESYNWSLVQALIARGDRRLTPVLELAREFGNSAGSYKRACKQLRGHVPDFDTIVHADWSGDRVLPWSHLQGPLPLATLQKHRDEAVGHFRPERAVQPI</sequence>
<dbReference type="STRING" id="582515.KR51_00007530"/>
<keyword evidence="3" id="KW-1185">Reference proteome</keyword>
<dbReference type="CDD" id="cd01335">
    <property type="entry name" value="Radical_SAM"/>
    <property type="match status" value="1"/>
</dbReference>
<dbReference type="InterPro" id="IPR045784">
    <property type="entry name" value="Radical_SAM_N2"/>
</dbReference>
<evidence type="ECO:0000313" key="3">
    <source>
        <dbReference type="Proteomes" id="UP000016960"/>
    </source>
</evidence>
<dbReference type="RefSeq" id="WP_022604842.1">
    <property type="nucleotide sequence ID" value="NZ_ASSJ01000017.1"/>
</dbReference>
<dbReference type="InterPro" id="IPR058240">
    <property type="entry name" value="rSAM_sf"/>
</dbReference>
<dbReference type="PROSITE" id="PS51918">
    <property type="entry name" value="RADICAL_SAM"/>
    <property type="match status" value="1"/>
</dbReference>
<dbReference type="EMBL" id="ASSJ01000017">
    <property type="protein sequence ID" value="ERN42446.1"/>
    <property type="molecule type" value="Genomic_DNA"/>
</dbReference>
<dbReference type="GO" id="GO:0003824">
    <property type="term" value="F:catalytic activity"/>
    <property type="evidence" value="ECO:0007669"/>
    <property type="project" value="InterPro"/>
</dbReference>
<protein>
    <submittedName>
        <fullName evidence="2">Fe-S oxidoreductase</fullName>
    </submittedName>
</protein>
<dbReference type="Gene3D" id="3.80.30.20">
    <property type="entry name" value="tm_1862 like domain"/>
    <property type="match status" value="1"/>
</dbReference>
<evidence type="ECO:0000259" key="1">
    <source>
        <dbReference type="PROSITE" id="PS51918"/>
    </source>
</evidence>
<proteinExistence type="predicted"/>
<dbReference type="SFLD" id="SFLDG01082">
    <property type="entry name" value="B12-binding_domain_containing"/>
    <property type="match status" value="1"/>
</dbReference>
<dbReference type="PANTHER" id="PTHR42731:SF1">
    <property type="entry name" value="RADICAL SAM DOMAIN PROTEIN"/>
    <property type="match status" value="1"/>
</dbReference>
<feature type="domain" description="Radical SAM core" evidence="1">
    <location>
        <begin position="213"/>
        <end position="438"/>
    </location>
</feature>
<dbReference type="InterPro" id="IPR007197">
    <property type="entry name" value="rSAM"/>
</dbReference>
<dbReference type="PATRIC" id="fig|582515.4.peg.833"/>
<dbReference type="GO" id="GO:0051536">
    <property type="term" value="F:iron-sulfur cluster binding"/>
    <property type="evidence" value="ECO:0007669"/>
    <property type="project" value="InterPro"/>
</dbReference>
<dbReference type="PANTHER" id="PTHR42731">
    <property type="entry name" value="SLL1084 PROTEIN"/>
    <property type="match status" value="1"/>
</dbReference>
<accession>U5DL85</accession>
<dbReference type="eggNOG" id="COG1032">
    <property type="taxonomic scope" value="Bacteria"/>
</dbReference>
<dbReference type="AlphaFoldDB" id="U5DL85"/>
<dbReference type="InParanoid" id="U5DL85"/>
<dbReference type="Pfam" id="PF04055">
    <property type="entry name" value="Radical_SAM"/>
    <property type="match status" value="1"/>
</dbReference>
<dbReference type="SMART" id="SM00729">
    <property type="entry name" value="Elp3"/>
    <property type="match status" value="1"/>
</dbReference>
<dbReference type="InterPro" id="IPR006638">
    <property type="entry name" value="Elp3/MiaA/NifB-like_rSAM"/>
</dbReference>
<dbReference type="SFLD" id="SFLDS00029">
    <property type="entry name" value="Radical_SAM"/>
    <property type="match status" value="1"/>
</dbReference>
<organism evidence="2 3">
    <name type="scientific">Rubidibacter lacunae KORDI 51-2</name>
    <dbReference type="NCBI Taxonomy" id="582515"/>
    <lineage>
        <taxon>Bacteria</taxon>
        <taxon>Bacillati</taxon>
        <taxon>Cyanobacteriota</taxon>
        <taxon>Cyanophyceae</taxon>
        <taxon>Oscillatoriophycideae</taxon>
        <taxon>Chroococcales</taxon>
        <taxon>Aphanothecaceae</taxon>
        <taxon>Rubidibacter</taxon>
    </lineage>
</organism>
<dbReference type="OrthoDB" id="9806827at2"/>